<evidence type="ECO:0000256" key="3">
    <source>
        <dbReference type="ARBA" id="ARBA00022630"/>
    </source>
</evidence>
<dbReference type="PANTHER" id="PTHR36118">
    <property type="entry name" value="ION-TRANSLOCATING OXIDOREDUCTASE COMPLEX SUBUNIT G"/>
    <property type="match status" value="1"/>
</dbReference>
<keyword evidence="1" id="KW-0813">Transport</keyword>
<name>A0ABU9L1R9_9FLAO</name>
<sequence length="170" mass="19525">MKLLSYIFVLTCLNSFVEIPKNYLKKIDKEILITFDIPSYDMERVEISEEVLDKMSVNFDPEGFYKITQEEADLGYFYFGKAPSKADEFDFIVIFDKDMIIKKIKILAYREDYGGEISSKRWLRQFDGISTKTRLKYGSDIMGISGATISAQSMTNAVNDLLTNLSILAQ</sequence>
<dbReference type="SMART" id="SM00900">
    <property type="entry name" value="FMN_bind"/>
    <property type="match status" value="1"/>
</dbReference>
<evidence type="ECO:0000256" key="5">
    <source>
        <dbReference type="ARBA" id="ARBA00022982"/>
    </source>
</evidence>
<keyword evidence="4" id="KW-0288">FMN</keyword>
<organism evidence="7 8">
    <name type="scientific">Lutimonas vermicola</name>
    <dbReference type="NCBI Taxonomy" id="414288"/>
    <lineage>
        <taxon>Bacteria</taxon>
        <taxon>Pseudomonadati</taxon>
        <taxon>Bacteroidota</taxon>
        <taxon>Flavobacteriia</taxon>
        <taxon>Flavobacteriales</taxon>
        <taxon>Flavobacteriaceae</taxon>
        <taxon>Lutimonas</taxon>
    </lineage>
</organism>
<dbReference type="RefSeq" id="WP_342159120.1">
    <property type="nucleotide sequence ID" value="NZ_JBCDNA010000001.1"/>
</dbReference>
<dbReference type="Pfam" id="PF04205">
    <property type="entry name" value="FMN_bind"/>
    <property type="match status" value="1"/>
</dbReference>
<feature type="domain" description="FMN-binding" evidence="6">
    <location>
        <begin position="84"/>
        <end position="165"/>
    </location>
</feature>
<dbReference type="EMBL" id="JBCDNA010000001">
    <property type="protein sequence ID" value="MEL4455306.1"/>
    <property type="molecule type" value="Genomic_DNA"/>
</dbReference>
<dbReference type="InterPro" id="IPR007329">
    <property type="entry name" value="FMN-bd"/>
</dbReference>
<evidence type="ECO:0000256" key="4">
    <source>
        <dbReference type="ARBA" id="ARBA00022643"/>
    </source>
</evidence>
<dbReference type="Proteomes" id="UP001474120">
    <property type="component" value="Unassembled WGS sequence"/>
</dbReference>
<reference evidence="7 8" key="1">
    <citation type="submission" date="2024-04" db="EMBL/GenBank/DDBJ databases">
        <title>whole genome sequencing of Lutimonas vermicola strain IMCC1616.</title>
        <authorList>
            <person name="Bae S.S."/>
        </authorList>
    </citation>
    <scope>NUCLEOTIDE SEQUENCE [LARGE SCALE GENOMIC DNA]</scope>
    <source>
        <strain evidence="7 8">IMCC1616</strain>
    </source>
</reference>
<evidence type="ECO:0000256" key="2">
    <source>
        <dbReference type="ARBA" id="ARBA00022553"/>
    </source>
</evidence>
<dbReference type="PANTHER" id="PTHR36118:SF1">
    <property type="entry name" value="ION-TRANSLOCATING OXIDOREDUCTASE COMPLEX SUBUNIT G"/>
    <property type="match status" value="1"/>
</dbReference>
<keyword evidence="5" id="KW-0249">Electron transport</keyword>
<accession>A0ABU9L1R9</accession>
<proteinExistence type="predicted"/>
<evidence type="ECO:0000313" key="7">
    <source>
        <dbReference type="EMBL" id="MEL4455306.1"/>
    </source>
</evidence>
<evidence type="ECO:0000256" key="1">
    <source>
        <dbReference type="ARBA" id="ARBA00022448"/>
    </source>
</evidence>
<dbReference type="InterPro" id="IPR010209">
    <property type="entry name" value="Ion_transpt_RnfG/RsxG"/>
</dbReference>
<protein>
    <submittedName>
        <fullName evidence="7">FMN-binding protein</fullName>
    </submittedName>
</protein>
<gene>
    <name evidence="7" type="ORF">AABB81_05325</name>
</gene>
<keyword evidence="2" id="KW-0597">Phosphoprotein</keyword>
<comment type="caution">
    <text evidence="7">The sequence shown here is derived from an EMBL/GenBank/DDBJ whole genome shotgun (WGS) entry which is preliminary data.</text>
</comment>
<keyword evidence="8" id="KW-1185">Reference proteome</keyword>
<keyword evidence="3" id="KW-0285">Flavoprotein</keyword>
<evidence type="ECO:0000259" key="6">
    <source>
        <dbReference type="SMART" id="SM00900"/>
    </source>
</evidence>
<evidence type="ECO:0000313" key="8">
    <source>
        <dbReference type="Proteomes" id="UP001474120"/>
    </source>
</evidence>